<dbReference type="InterPro" id="IPR020471">
    <property type="entry name" value="AKR"/>
</dbReference>
<feature type="domain" description="NADP-dependent oxidoreductase" evidence="4">
    <location>
        <begin position="32"/>
        <end position="267"/>
    </location>
</feature>
<dbReference type="InterPro" id="IPR044494">
    <property type="entry name" value="AKR3C2/3"/>
</dbReference>
<dbReference type="VEuPathDB" id="FungiDB:CC1G_03387"/>
<evidence type="ECO:0000313" key="6">
    <source>
        <dbReference type="Proteomes" id="UP000001861"/>
    </source>
</evidence>
<reference evidence="5 6" key="1">
    <citation type="journal article" date="2010" name="Proc. Natl. Acad. Sci. U.S.A.">
        <title>Insights into evolution of multicellular fungi from the assembled chromosomes of the mushroom Coprinopsis cinerea (Coprinus cinereus).</title>
        <authorList>
            <person name="Stajich J.E."/>
            <person name="Wilke S.K."/>
            <person name="Ahren D."/>
            <person name="Au C.H."/>
            <person name="Birren B.W."/>
            <person name="Borodovsky M."/>
            <person name="Burns C."/>
            <person name="Canback B."/>
            <person name="Casselton L.A."/>
            <person name="Cheng C.K."/>
            <person name="Deng J."/>
            <person name="Dietrich F.S."/>
            <person name="Fargo D.C."/>
            <person name="Farman M.L."/>
            <person name="Gathman A.C."/>
            <person name="Goldberg J."/>
            <person name="Guigo R."/>
            <person name="Hoegger P.J."/>
            <person name="Hooker J.B."/>
            <person name="Huggins A."/>
            <person name="James T.Y."/>
            <person name="Kamada T."/>
            <person name="Kilaru S."/>
            <person name="Kodira C."/>
            <person name="Kues U."/>
            <person name="Kupfer D."/>
            <person name="Kwan H.S."/>
            <person name="Lomsadze A."/>
            <person name="Li W."/>
            <person name="Lilly W.W."/>
            <person name="Ma L.J."/>
            <person name="Mackey A.J."/>
            <person name="Manning G."/>
            <person name="Martin F."/>
            <person name="Muraguchi H."/>
            <person name="Natvig D.O."/>
            <person name="Palmerini H."/>
            <person name="Ramesh M.A."/>
            <person name="Rehmeyer C.J."/>
            <person name="Roe B.A."/>
            <person name="Shenoy N."/>
            <person name="Stanke M."/>
            <person name="Ter-Hovhannisyan V."/>
            <person name="Tunlid A."/>
            <person name="Velagapudi R."/>
            <person name="Vision T.J."/>
            <person name="Zeng Q."/>
            <person name="Zolan M.E."/>
            <person name="Pukkila P.J."/>
        </authorList>
    </citation>
    <scope>NUCLEOTIDE SEQUENCE [LARGE SCALE GENOMIC DNA]</scope>
    <source>
        <strain evidence="6">Okayama-7 / 130 / ATCC MYA-4618 / FGSC 9003</strain>
    </source>
</reference>
<dbReference type="OMA" id="LFITTKW"/>
<dbReference type="Proteomes" id="UP000001861">
    <property type="component" value="Unassembled WGS sequence"/>
</dbReference>
<comment type="caution">
    <text evidence="5">The sequence shown here is derived from an EMBL/GenBank/DDBJ whole genome shotgun (WGS) entry which is preliminary data.</text>
</comment>
<dbReference type="KEGG" id="cci:CC1G_03387"/>
<evidence type="ECO:0000256" key="3">
    <source>
        <dbReference type="ARBA" id="ARBA00023002"/>
    </source>
</evidence>
<dbReference type="STRING" id="240176.A8NQI6"/>
<dbReference type="CDD" id="cd19120">
    <property type="entry name" value="AKR_AKR3C2-3"/>
    <property type="match status" value="1"/>
</dbReference>
<keyword evidence="3" id="KW-0560">Oxidoreductase</keyword>
<sequence length="317" mass="34922">MPFEDIPLNDGNKIPAIAYGSGSVNKGKDIHSYIEQAIEVGFSHLDTAQWYENEESVGKAIRESGLERSQLYVTTKYSYGHVPLRESLNASLQKLGLKQLDLYLIHSPRSVTNYVEAWKELVEIRKEGLAKSIGVSNFTIPELETLRAHSKVLPAVNQIRLHPYNIKENRALLAYHARHGIVTEAYGSLAPITQFPGGPVDKPLNEAAKRLGATRAQVIFLWLRAKGAVIVTTSSKKERMEEYIAAGDLPLPYQAPLTPEEVEAIDEAGAKGPPSRAIAIRDIVRFAAQALITIAVVHFVIGKGQAWHASRQGAFIV</sequence>
<dbReference type="HOGENOM" id="CLU_023205_0_3_1"/>
<keyword evidence="6" id="KW-1185">Reference proteome</keyword>
<dbReference type="AlphaFoldDB" id="A8NQI6"/>
<dbReference type="GO" id="GO:0016652">
    <property type="term" value="F:oxidoreductase activity, acting on NAD(P)H as acceptor"/>
    <property type="evidence" value="ECO:0007669"/>
    <property type="project" value="InterPro"/>
</dbReference>
<evidence type="ECO:0000313" key="5">
    <source>
        <dbReference type="EMBL" id="EAU86176.2"/>
    </source>
</evidence>
<organism evidence="5 6">
    <name type="scientific">Coprinopsis cinerea (strain Okayama-7 / 130 / ATCC MYA-4618 / FGSC 9003)</name>
    <name type="common">Inky cap fungus</name>
    <name type="synonym">Hormographiella aspergillata</name>
    <dbReference type="NCBI Taxonomy" id="240176"/>
    <lineage>
        <taxon>Eukaryota</taxon>
        <taxon>Fungi</taxon>
        <taxon>Dikarya</taxon>
        <taxon>Basidiomycota</taxon>
        <taxon>Agaricomycotina</taxon>
        <taxon>Agaricomycetes</taxon>
        <taxon>Agaricomycetidae</taxon>
        <taxon>Agaricales</taxon>
        <taxon>Agaricineae</taxon>
        <taxon>Psathyrellaceae</taxon>
        <taxon>Coprinopsis</taxon>
    </lineage>
</organism>
<dbReference type="InParanoid" id="A8NQI6"/>
<keyword evidence="2" id="KW-0521">NADP</keyword>
<dbReference type="OrthoDB" id="416253at2759"/>
<dbReference type="InterPro" id="IPR036812">
    <property type="entry name" value="NAD(P)_OxRdtase_dom_sf"/>
</dbReference>
<dbReference type="InterPro" id="IPR023210">
    <property type="entry name" value="NADP_OxRdtase_dom"/>
</dbReference>
<dbReference type="Gene3D" id="3.20.20.100">
    <property type="entry name" value="NADP-dependent oxidoreductase domain"/>
    <property type="match status" value="1"/>
</dbReference>
<proteinExistence type="inferred from homology"/>
<dbReference type="InterPro" id="IPR018170">
    <property type="entry name" value="Aldo/ket_reductase_CS"/>
</dbReference>
<name>A8NQI6_COPC7</name>
<dbReference type="FunFam" id="3.20.20.100:FF:000002">
    <property type="entry name" value="2,5-diketo-D-gluconic acid reductase A"/>
    <property type="match status" value="1"/>
</dbReference>
<dbReference type="RefSeq" id="XP_001835605.2">
    <property type="nucleotide sequence ID" value="XM_001835553.2"/>
</dbReference>
<gene>
    <name evidence="5" type="ORF">CC1G_03387</name>
</gene>
<dbReference type="EMBL" id="AACS02000008">
    <property type="protein sequence ID" value="EAU86176.2"/>
    <property type="molecule type" value="Genomic_DNA"/>
</dbReference>
<dbReference type="PRINTS" id="PR00069">
    <property type="entry name" value="ALDKETRDTASE"/>
</dbReference>
<dbReference type="PROSITE" id="PS00062">
    <property type="entry name" value="ALDOKETO_REDUCTASE_2"/>
    <property type="match status" value="1"/>
</dbReference>
<evidence type="ECO:0000256" key="2">
    <source>
        <dbReference type="ARBA" id="ARBA00022857"/>
    </source>
</evidence>
<dbReference type="GO" id="GO:0016616">
    <property type="term" value="F:oxidoreductase activity, acting on the CH-OH group of donors, NAD or NADP as acceptor"/>
    <property type="evidence" value="ECO:0007669"/>
    <property type="project" value="UniProtKB-ARBA"/>
</dbReference>
<dbReference type="SUPFAM" id="SSF51430">
    <property type="entry name" value="NAD(P)-linked oxidoreductase"/>
    <property type="match status" value="1"/>
</dbReference>
<dbReference type="Pfam" id="PF00248">
    <property type="entry name" value="Aldo_ket_red"/>
    <property type="match status" value="1"/>
</dbReference>
<dbReference type="PANTHER" id="PTHR43827:SF3">
    <property type="entry name" value="NADP-DEPENDENT OXIDOREDUCTASE DOMAIN-CONTAINING PROTEIN"/>
    <property type="match status" value="1"/>
</dbReference>
<comment type="similarity">
    <text evidence="1">Belongs to the aldo/keto reductase family.</text>
</comment>
<dbReference type="eggNOG" id="KOG1577">
    <property type="taxonomic scope" value="Eukaryota"/>
</dbReference>
<dbReference type="PANTHER" id="PTHR43827">
    <property type="entry name" value="2,5-DIKETO-D-GLUCONIC ACID REDUCTASE"/>
    <property type="match status" value="1"/>
</dbReference>
<dbReference type="GeneID" id="6012138"/>
<evidence type="ECO:0000256" key="1">
    <source>
        <dbReference type="ARBA" id="ARBA00007905"/>
    </source>
</evidence>
<protein>
    <submittedName>
        <fullName evidence="5">2,5-diketo-D-gluconic acid reductase</fullName>
    </submittedName>
</protein>
<evidence type="ECO:0000259" key="4">
    <source>
        <dbReference type="Pfam" id="PF00248"/>
    </source>
</evidence>
<accession>A8NQI6</accession>